<evidence type="ECO:0000256" key="1">
    <source>
        <dbReference type="SAM" id="MobiDB-lite"/>
    </source>
</evidence>
<keyword evidence="4" id="KW-1185">Reference proteome</keyword>
<feature type="region of interest" description="Disordered" evidence="1">
    <location>
        <begin position="63"/>
        <end position="87"/>
    </location>
</feature>
<feature type="region of interest" description="Disordered" evidence="1">
    <location>
        <begin position="130"/>
        <end position="149"/>
    </location>
</feature>
<feature type="region of interest" description="Disordered" evidence="1">
    <location>
        <begin position="277"/>
        <end position="308"/>
    </location>
</feature>
<proteinExistence type="predicted"/>
<name>A0AAN6S9X0_9PEZI</name>
<sequence length="488" mass="53033">MGSVVMVTVQRTAKAVETAGMYKTGEKGTRLGMMHAVFTTSGGAGTTVRAGILWLSSPPGSLPPVLKDARGKQKESTTPLQGTMEPGMGPGMQQCMRPAQPREHVRQGPLGLLGWTAILWVHTDTDNVVGKEGTDDSRGGGGGRGDVRIPSATNTLEQTLRGIARMIMRYPVWDVSYDVAIIFTLGSAVWVINGCFVWLPLAAPWTEFPTEYDLGGGVTAFIGATIFEIGSVLLMLEAVNENRSDCFGWALEEALSHESHSLHLIIKNECKHHHHDRHSFLRRDTSPTPSTSTVTDEENGKPDHAISGSGGRRWSWFPTRHELTTHYLRDIGFLACLSQMIGATIFWIAGFTGLPPIYAPLSTPVANGVYWLPQVVGGSGFIISSILFMVETQDKWWKPAPKMLGWHIGFWNLTGALGFTLCGALGFAIEQGSVQYAATLSTFVGSWAFLIGSLIQWYESLDKYPILVLDKVPGELEKLLGGSSESIA</sequence>
<dbReference type="Proteomes" id="UP001303473">
    <property type="component" value="Unassembled WGS sequence"/>
</dbReference>
<comment type="caution">
    <text evidence="3">The sequence shown here is derived from an EMBL/GenBank/DDBJ whole genome shotgun (WGS) entry which is preliminary data.</text>
</comment>
<feature type="transmembrane region" description="Helical" evidence="2">
    <location>
        <begin position="435"/>
        <end position="455"/>
    </location>
</feature>
<gene>
    <name evidence="3" type="ORF">QBC46DRAFT_349164</name>
</gene>
<feature type="transmembrane region" description="Helical" evidence="2">
    <location>
        <begin position="214"/>
        <end position="236"/>
    </location>
</feature>
<keyword evidence="2" id="KW-1133">Transmembrane helix</keyword>
<dbReference type="AlphaFoldDB" id="A0AAN6S9X0"/>
<keyword evidence="2" id="KW-0812">Transmembrane</keyword>
<keyword evidence="2" id="KW-0472">Membrane</keyword>
<feature type="transmembrane region" description="Helical" evidence="2">
    <location>
        <begin position="331"/>
        <end position="350"/>
    </location>
</feature>
<organism evidence="3 4">
    <name type="scientific">Diplogelasinospora grovesii</name>
    <dbReference type="NCBI Taxonomy" id="303347"/>
    <lineage>
        <taxon>Eukaryota</taxon>
        <taxon>Fungi</taxon>
        <taxon>Dikarya</taxon>
        <taxon>Ascomycota</taxon>
        <taxon>Pezizomycotina</taxon>
        <taxon>Sordariomycetes</taxon>
        <taxon>Sordariomycetidae</taxon>
        <taxon>Sordariales</taxon>
        <taxon>Diplogelasinosporaceae</taxon>
        <taxon>Diplogelasinospora</taxon>
    </lineage>
</organism>
<evidence type="ECO:0008006" key="5">
    <source>
        <dbReference type="Google" id="ProtNLM"/>
    </source>
</evidence>
<feature type="transmembrane region" description="Helical" evidence="2">
    <location>
        <begin position="410"/>
        <end position="429"/>
    </location>
</feature>
<feature type="transmembrane region" description="Helical" evidence="2">
    <location>
        <begin position="175"/>
        <end position="199"/>
    </location>
</feature>
<reference evidence="4" key="1">
    <citation type="journal article" date="2023" name="Mol. Phylogenet. Evol.">
        <title>Genome-scale phylogeny and comparative genomics of the fungal order Sordariales.</title>
        <authorList>
            <person name="Hensen N."/>
            <person name="Bonometti L."/>
            <person name="Westerberg I."/>
            <person name="Brannstrom I.O."/>
            <person name="Guillou S."/>
            <person name="Cros-Aarteil S."/>
            <person name="Calhoun S."/>
            <person name="Haridas S."/>
            <person name="Kuo A."/>
            <person name="Mondo S."/>
            <person name="Pangilinan J."/>
            <person name="Riley R."/>
            <person name="LaButti K."/>
            <person name="Andreopoulos B."/>
            <person name="Lipzen A."/>
            <person name="Chen C."/>
            <person name="Yan M."/>
            <person name="Daum C."/>
            <person name="Ng V."/>
            <person name="Clum A."/>
            <person name="Steindorff A."/>
            <person name="Ohm R.A."/>
            <person name="Martin F."/>
            <person name="Silar P."/>
            <person name="Natvig D.O."/>
            <person name="Lalanne C."/>
            <person name="Gautier V."/>
            <person name="Ament-Velasquez S.L."/>
            <person name="Kruys A."/>
            <person name="Hutchinson M.I."/>
            <person name="Powell A.J."/>
            <person name="Barry K."/>
            <person name="Miller A.N."/>
            <person name="Grigoriev I.V."/>
            <person name="Debuchy R."/>
            <person name="Gladieux P."/>
            <person name="Hiltunen Thoren M."/>
            <person name="Johannesson H."/>
        </authorList>
    </citation>
    <scope>NUCLEOTIDE SEQUENCE [LARGE SCALE GENOMIC DNA]</scope>
    <source>
        <strain evidence="4">CBS 340.73</strain>
    </source>
</reference>
<evidence type="ECO:0000313" key="4">
    <source>
        <dbReference type="Proteomes" id="UP001303473"/>
    </source>
</evidence>
<dbReference type="EMBL" id="MU853753">
    <property type="protein sequence ID" value="KAK3945874.1"/>
    <property type="molecule type" value="Genomic_DNA"/>
</dbReference>
<evidence type="ECO:0000313" key="3">
    <source>
        <dbReference type="EMBL" id="KAK3945874.1"/>
    </source>
</evidence>
<evidence type="ECO:0000256" key="2">
    <source>
        <dbReference type="SAM" id="Phobius"/>
    </source>
</evidence>
<feature type="transmembrane region" description="Helical" evidence="2">
    <location>
        <begin position="370"/>
        <end position="390"/>
    </location>
</feature>
<protein>
    <recommendedName>
        <fullName evidence="5">Integral membrane protein</fullName>
    </recommendedName>
</protein>
<accession>A0AAN6S9X0</accession>